<dbReference type="InterPro" id="IPR036691">
    <property type="entry name" value="Endo/exonu/phosph_ase_sf"/>
</dbReference>
<protein>
    <submittedName>
        <fullName evidence="3">Endonuclease/exonuclease/phosphatase family protein</fullName>
    </submittedName>
</protein>
<keyword evidence="3" id="KW-0378">Hydrolase</keyword>
<evidence type="ECO:0000259" key="2">
    <source>
        <dbReference type="Pfam" id="PF03372"/>
    </source>
</evidence>
<keyword evidence="4" id="KW-1185">Reference proteome</keyword>
<keyword evidence="3" id="KW-0540">Nuclease</keyword>
<dbReference type="PANTHER" id="PTHR14859">
    <property type="entry name" value="CALCOFLUOR WHITE HYPERSENSITIVE PROTEIN PRECURSOR"/>
    <property type="match status" value="1"/>
</dbReference>
<evidence type="ECO:0000313" key="4">
    <source>
        <dbReference type="Proteomes" id="UP001595840"/>
    </source>
</evidence>
<dbReference type="RefSeq" id="WP_290259539.1">
    <property type="nucleotide sequence ID" value="NZ_JAUFQG010000004.1"/>
</dbReference>
<comment type="caution">
    <text evidence="3">The sequence shown here is derived from an EMBL/GenBank/DDBJ whole genome shotgun (WGS) entry which is preliminary data.</text>
</comment>
<keyword evidence="1" id="KW-0732">Signal</keyword>
<accession>A0ABV8V2Q5</accession>
<dbReference type="GO" id="GO:0004519">
    <property type="term" value="F:endonuclease activity"/>
    <property type="evidence" value="ECO:0007669"/>
    <property type="project" value="UniProtKB-KW"/>
</dbReference>
<dbReference type="EMBL" id="JBHSCX010000003">
    <property type="protein sequence ID" value="MFC4361530.1"/>
    <property type="molecule type" value="Genomic_DNA"/>
</dbReference>
<evidence type="ECO:0000256" key="1">
    <source>
        <dbReference type="SAM" id="SignalP"/>
    </source>
</evidence>
<dbReference type="InterPro" id="IPR005135">
    <property type="entry name" value="Endo/exonuclease/phosphatase"/>
</dbReference>
<sequence length="284" mass="31718">MSWQPALVLWALVFAPTAFPQTIQPELTLVTLNLAHGRGTNFSQLLISNDRFLPNIETIGAKLVPLNPDIVALQEADAASAWSGNFNHVEKLALDLGLPNIVHGLHVNTWGVKYGTALITRLSLSNQRVHNFASSWPTPAKGFTLATVVWQPSSEHAPKEVNVISLHLDFSRQSVRYSQLNELVSRLGEAKKPIITMGDFNSEEAALHYLHKQLKQNGIELTAFDASSKLLNTYGERRLDWILISDEMTFSHYQVLDERLSDHRAVLAKIRWQKSPALIKGTSE</sequence>
<gene>
    <name evidence="3" type="ORF">ACFOX3_04400</name>
</gene>
<dbReference type="InterPro" id="IPR051916">
    <property type="entry name" value="GPI-anchor_lipid_remodeler"/>
</dbReference>
<dbReference type="Proteomes" id="UP001595840">
    <property type="component" value="Unassembled WGS sequence"/>
</dbReference>
<keyword evidence="3" id="KW-0255">Endonuclease</keyword>
<dbReference type="SUPFAM" id="SSF56219">
    <property type="entry name" value="DNase I-like"/>
    <property type="match status" value="1"/>
</dbReference>
<dbReference type="Gene3D" id="3.60.10.10">
    <property type="entry name" value="Endonuclease/exonuclease/phosphatase"/>
    <property type="match status" value="1"/>
</dbReference>
<name>A0ABV8V2Q5_9GAMM</name>
<organism evidence="3 4">
    <name type="scientific">Simiduia curdlanivorans</name>
    <dbReference type="NCBI Taxonomy" id="1492769"/>
    <lineage>
        <taxon>Bacteria</taxon>
        <taxon>Pseudomonadati</taxon>
        <taxon>Pseudomonadota</taxon>
        <taxon>Gammaproteobacteria</taxon>
        <taxon>Cellvibrionales</taxon>
        <taxon>Cellvibrionaceae</taxon>
        <taxon>Simiduia</taxon>
    </lineage>
</organism>
<feature type="domain" description="Endonuclease/exonuclease/phosphatase" evidence="2">
    <location>
        <begin position="31"/>
        <end position="263"/>
    </location>
</feature>
<evidence type="ECO:0000313" key="3">
    <source>
        <dbReference type="EMBL" id="MFC4361530.1"/>
    </source>
</evidence>
<reference evidence="4" key="1">
    <citation type="journal article" date="2019" name="Int. J. Syst. Evol. Microbiol.">
        <title>The Global Catalogue of Microorganisms (GCM) 10K type strain sequencing project: providing services to taxonomists for standard genome sequencing and annotation.</title>
        <authorList>
            <consortium name="The Broad Institute Genomics Platform"/>
            <consortium name="The Broad Institute Genome Sequencing Center for Infectious Disease"/>
            <person name="Wu L."/>
            <person name="Ma J."/>
        </authorList>
    </citation>
    <scope>NUCLEOTIDE SEQUENCE [LARGE SCALE GENOMIC DNA]</scope>
    <source>
        <strain evidence="4">CECT 8570</strain>
    </source>
</reference>
<feature type="chain" id="PRO_5045220062" evidence="1">
    <location>
        <begin position="21"/>
        <end position="284"/>
    </location>
</feature>
<proteinExistence type="predicted"/>
<feature type="signal peptide" evidence="1">
    <location>
        <begin position="1"/>
        <end position="20"/>
    </location>
</feature>
<dbReference type="PANTHER" id="PTHR14859:SF15">
    <property type="entry name" value="ENDONUCLEASE_EXONUCLEASE_PHOSPHATASE DOMAIN-CONTAINING PROTEIN"/>
    <property type="match status" value="1"/>
</dbReference>
<dbReference type="Pfam" id="PF03372">
    <property type="entry name" value="Exo_endo_phos"/>
    <property type="match status" value="1"/>
</dbReference>